<comment type="catalytic activity">
    <reaction evidence="1">
        <text>Exonucleolytic cleavage of poly(A) to 5'-AMP.</text>
        <dbReference type="EC" id="3.1.13.4"/>
    </reaction>
</comment>
<evidence type="ECO:0000313" key="22">
    <source>
        <dbReference type="Proteomes" id="UP001497457"/>
    </source>
</evidence>
<evidence type="ECO:0000256" key="9">
    <source>
        <dbReference type="ARBA" id="ARBA00022722"/>
    </source>
</evidence>
<dbReference type="FunFam" id="3.60.10.10:FF:000016">
    <property type="entry name" value="Carbon catabolite repressor protein 4 1"/>
    <property type="match status" value="1"/>
</dbReference>
<gene>
    <name evidence="21" type="ORF">URODEC1_LOCUS124935</name>
</gene>
<comment type="caution">
    <text evidence="21">The sequence shown here is derived from an EMBL/GenBank/DDBJ whole genome shotgun (WGS) entry which is preliminary data.</text>
</comment>
<evidence type="ECO:0000256" key="5">
    <source>
        <dbReference type="ARBA" id="ARBA00010774"/>
    </source>
</evidence>
<feature type="compositionally biased region" description="Polar residues" evidence="19">
    <location>
        <begin position="161"/>
        <end position="172"/>
    </location>
</feature>
<keyword evidence="14" id="KW-0694">RNA-binding</keyword>
<dbReference type="SUPFAM" id="SSF56219">
    <property type="entry name" value="DNase I-like"/>
    <property type="match status" value="1"/>
</dbReference>
<evidence type="ECO:0000256" key="8">
    <source>
        <dbReference type="ARBA" id="ARBA00022490"/>
    </source>
</evidence>
<dbReference type="InterPro" id="IPR031615">
    <property type="entry name" value="Zfn-C6H2"/>
</dbReference>
<evidence type="ECO:0000256" key="7">
    <source>
        <dbReference type="ARBA" id="ARBA00012161"/>
    </source>
</evidence>
<evidence type="ECO:0000256" key="4">
    <source>
        <dbReference type="ARBA" id="ARBA00004496"/>
    </source>
</evidence>
<evidence type="ECO:0000256" key="18">
    <source>
        <dbReference type="ARBA" id="ARBA00054840"/>
    </source>
</evidence>
<dbReference type="Gene3D" id="3.60.10.10">
    <property type="entry name" value="Endonuclease/exonuclease/phosphatase"/>
    <property type="match status" value="1"/>
</dbReference>
<evidence type="ECO:0000256" key="19">
    <source>
        <dbReference type="SAM" id="MobiDB-lite"/>
    </source>
</evidence>
<evidence type="ECO:0000256" key="15">
    <source>
        <dbReference type="ARBA" id="ARBA00023015"/>
    </source>
</evidence>
<dbReference type="GO" id="GO:0003723">
    <property type="term" value="F:RNA binding"/>
    <property type="evidence" value="ECO:0007669"/>
    <property type="project" value="UniProtKB-KW"/>
</dbReference>
<evidence type="ECO:0000256" key="11">
    <source>
        <dbReference type="ARBA" id="ARBA00022737"/>
    </source>
</evidence>
<comment type="function">
    <text evidence="18">Acts as a catalytic component of the CCR4-NOT core complex, which in the nucleus seems to be a general transcription factor, and in the cytoplasm the major mRNA deadenylase involved in mRNA turnover.</text>
</comment>
<evidence type="ECO:0000256" key="14">
    <source>
        <dbReference type="ARBA" id="ARBA00022884"/>
    </source>
</evidence>
<feature type="region of interest" description="Disordered" evidence="19">
    <location>
        <begin position="161"/>
        <end position="185"/>
    </location>
</feature>
<dbReference type="EC" id="3.1.13.4" evidence="7"/>
<keyword evidence="22" id="KW-1185">Reference proteome</keyword>
<keyword evidence="10" id="KW-0479">Metal-binding</keyword>
<dbReference type="InterPro" id="IPR036691">
    <property type="entry name" value="Endo/exonu/phosph_ase_sf"/>
</dbReference>
<name>A0ABC9HE28_9POAL</name>
<dbReference type="GO" id="GO:0004535">
    <property type="term" value="F:poly(A)-specific ribonuclease activity"/>
    <property type="evidence" value="ECO:0007669"/>
    <property type="project" value="UniProtKB-EC"/>
</dbReference>
<evidence type="ECO:0000256" key="2">
    <source>
        <dbReference type="ARBA" id="ARBA00001946"/>
    </source>
</evidence>
<sequence length="516" mass="56408">MTQVKPAPGGRMLTVLRVHLPSEIPIVGCEITPYVLLRRPDGGIFTDDVPEASAVDGYFMRYKWYRIQSDRRAAVCSVHPTEQATLQCIGCLKSKIPVAKSYHCSAKCFSDAWQHHKVLHERAISALNENGTEEEELFGRFGSGSSSSGIISAALSGSTPNLSQSSGANNGPTPVYPTGTEKSSGETWFEVGRSRTYTATADDIGHALRFECVVVDLETRGTMGAPTSVMTSRVIPAPTPTPRRLIPVNAADAMGHLDLDSRTSSFGTFTVLSYNILADTYATRSPQAIDGCATFFRRDRFSHVKKYEVEFNKAAQSLTDAIIPAAQKKLALNRLVKDNIALIAVLEAKFGNHGTENPSKRQLLCVANTHINIHHDLKDVKLWQIHTLLKGLEKIAVSADIPMLVCGDFNSIPGITSHGLLAMGKVDQMHPDLAVDPLGILRPLSKLTHQLPLVSAYSSFARMASVGYDLDHQRRRMDPATNEPLFTNCTRDFTYHRLHILHSGFIDCGVITGTVG</sequence>
<dbReference type="InterPro" id="IPR050410">
    <property type="entry name" value="CCR4/nocturin_mRNA_transcr"/>
</dbReference>
<evidence type="ECO:0000256" key="3">
    <source>
        <dbReference type="ARBA" id="ARBA00004123"/>
    </source>
</evidence>
<keyword evidence="8" id="KW-0963">Cytoplasm</keyword>
<dbReference type="AlphaFoldDB" id="A0ABC9HE28"/>
<evidence type="ECO:0000256" key="10">
    <source>
        <dbReference type="ARBA" id="ARBA00022723"/>
    </source>
</evidence>
<dbReference type="Proteomes" id="UP001497457">
    <property type="component" value="Unassembled WGS sequence"/>
</dbReference>
<evidence type="ECO:0000313" key="21">
    <source>
        <dbReference type="EMBL" id="CAM0152063.1"/>
    </source>
</evidence>
<protein>
    <recommendedName>
        <fullName evidence="7">poly(A)-specific ribonuclease</fullName>
        <ecNumber evidence="7">3.1.13.4</ecNumber>
    </recommendedName>
</protein>
<keyword evidence="13" id="KW-0460">Magnesium</keyword>
<dbReference type="GO" id="GO:0005737">
    <property type="term" value="C:cytoplasm"/>
    <property type="evidence" value="ECO:0007669"/>
    <property type="project" value="UniProtKB-SubCell"/>
</dbReference>
<evidence type="ECO:0000256" key="13">
    <source>
        <dbReference type="ARBA" id="ARBA00022842"/>
    </source>
</evidence>
<accession>A0ABC9HE28</accession>
<reference evidence="21" key="1">
    <citation type="submission" date="2024-10" db="EMBL/GenBank/DDBJ databases">
        <authorList>
            <person name="Ryan C."/>
        </authorList>
    </citation>
    <scope>NUCLEOTIDE SEQUENCE [LARGE SCALE GENOMIC DNA]</scope>
</reference>
<comment type="similarity">
    <text evidence="5">Belongs to the CCR4/nocturin family.</text>
</comment>
<dbReference type="PANTHER" id="PTHR12121">
    <property type="entry name" value="CARBON CATABOLITE REPRESSOR PROTEIN 4"/>
    <property type="match status" value="1"/>
</dbReference>
<evidence type="ECO:0000259" key="20">
    <source>
        <dbReference type="Pfam" id="PF15801"/>
    </source>
</evidence>
<comment type="cofactor">
    <cofactor evidence="2">
        <name>Mg(2+)</name>
        <dbReference type="ChEBI" id="CHEBI:18420"/>
    </cofactor>
</comment>
<dbReference type="Pfam" id="PF15801">
    <property type="entry name" value="zf-C6H2"/>
    <property type="match status" value="1"/>
</dbReference>
<keyword evidence="17" id="KW-0539">Nucleus</keyword>
<evidence type="ECO:0000256" key="17">
    <source>
        <dbReference type="ARBA" id="ARBA00023242"/>
    </source>
</evidence>
<organism evidence="21 22">
    <name type="scientific">Urochloa decumbens</name>
    <dbReference type="NCBI Taxonomy" id="240449"/>
    <lineage>
        <taxon>Eukaryota</taxon>
        <taxon>Viridiplantae</taxon>
        <taxon>Streptophyta</taxon>
        <taxon>Embryophyta</taxon>
        <taxon>Tracheophyta</taxon>
        <taxon>Spermatophyta</taxon>
        <taxon>Magnoliopsida</taxon>
        <taxon>Liliopsida</taxon>
        <taxon>Poales</taxon>
        <taxon>Poaceae</taxon>
        <taxon>PACMAD clade</taxon>
        <taxon>Panicoideae</taxon>
        <taxon>Panicodae</taxon>
        <taxon>Paniceae</taxon>
        <taxon>Melinidinae</taxon>
        <taxon>Urochloa</taxon>
    </lineage>
</organism>
<keyword evidence="12" id="KW-0378">Hydrolase</keyword>
<dbReference type="EMBL" id="CAXIPR030005351">
    <property type="protein sequence ID" value="CAM0152063.1"/>
    <property type="molecule type" value="Genomic_DNA"/>
</dbReference>
<evidence type="ECO:0000256" key="16">
    <source>
        <dbReference type="ARBA" id="ARBA00023163"/>
    </source>
</evidence>
<feature type="domain" description="C6H2-type" evidence="20">
    <location>
        <begin position="82"/>
        <end position="121"/>
    </location>
</feature>
<keyword evidence="16" id="KW-0804">Transcription</keyword>
<keyword evidence="15" id="KW-0805">Transcription regulation</keyword>
<dbReference type="GO" id="GO:0046872">
    <property type="term" value="F:metal ion binding"/>
    <property type="evidence" value="ECO:0007669"/>
    <property type="project" value="UniProtKB-KW"/>
</dbReference>
<evidence type="ECO:0000256" key="12">
    <source>
        <dbReference type="ARBA" id="ARBA00022801"/>
    </source>
</evidence>
<keyword evidence="11" id="KW-0677">Repeat</keyword>
<proteinExistence type="inferred from homology"/>
<comment type="subunit">
    <text evidence="6">Component of the CCR4-NOT complex, at least composed of CRR4 and CAF1 proteins.</text>
</comment>
<dbReference type="PANTHER" id="PTHR12121:SF34">
    <property type="entry name" value="PROTEIN ANGEL"/>
    <property type="match status" value="1"/>
</dbReference>
<keyword evidence="9" id="KW-0540">Nuclease</keyword>
<evidence type="ECO:0000256" key="6">
    <source>
        <dbReference type="ARBA" id="ARBA00011757"/>
    </source>
</evidence>
<dbReference type="GO" id="GO:0005634">
    <property type="term" value="C:nucleus"/>
    <property type="evidence" value="ECO:0007669"/>
    <property type="project" value="UniProtKB-SubCell"/>
</dbReference>
<comment type="subcellular location">
    <subcellularLocation>
        <location evidence="4">Cytoplasm</location>
    </subcellularLocation>
    <subcellularLocation>
        <location evidence="3">Nucleus</location>
    </subcellularLocation>
</comment>
<evidence type="ECO:0000256" key="1">
    <source>
        <dbReference type="ARBA" id="ARBA00001663"/>
    </source>
</evidence>